<name>A0A0C9ZW63_9AGAM</name>
<evidence type="ECO:0000313" key="2">
    <source>
        <dbReference type="Proteomes" id="UP000054018"/>
    </source>
</evidence>
<organism evidence="1 2">
    <name type="scientific">Pisolithus microcarpus 441</name>
    <dbReference type="NCBI Taxonomy" id="765257"/>
    <lineage>
        <taxon>Eukaryota</taxon>
        <taxon>Fungi</taxon>
        <taxon>Dikarya</taxon>
        <taxon>Basidiomycota</taxon>
        <taxon>Agaricomycotina</taxon>
        <taxon>Agaricomycetes</taxon>
        <taxon>Agaricomycetidae</taxon>
        <taxon>Boletales</taxon>
        <taxon>Sclerodermatineae</taxon>
        <taxon>Pisolithaceae</taxon>
        <taxon>Pisolithus</taxon>
    </lineage>
</organism>
<keyword evidence="2" id="KW-1185">Reference proteome</keyword>
<reference evidence="2" key="2">
    <citation type="submission" date="2015-01" db="EMBL/GenBank/DDBJ databases">
        <title>Evolutionary Origins and Diversification of the Mycorrhizal Mutualists.</title>
        <authorList>
            <consortium name="DOE Joint Genome Institute"/>
            <consortium name="Mycorrhizal Genomics Consortium"/>
            <person name="Kohler A."/>
            <person name="Kuo A."/>
            <person name="Nagy L.G."/>
            <person name="Floudas D."/>
            <person name="Copeland A."/>
            <person name="Barry K.W."/>
            <person name="Cichocki N."/>
            <person name="Veneault-Fourrey C."/>
            <person name="LaButti K."/>
            <person name="Lindquist E.A."/>
            <person name="Lipzen A."/>
            <person name="Lundell T."/>
            <person name="Morin E."/>
            <person name="Murat C."/>
            <person name="Riley R."/>
            <person name="Ohm R."/>
            <person name="Sun H."/>
            <person name="Tunlid A."/>
            <person name="Henrissat B."/>
            <person name="Grigoriev I.V."/>
            <person name="Hibbett D.S."/>
            <person name="Martin F."/>
        </authorList>
    </citation>
    <scope>NUCLEOTIDE SEQUENCE [LARGE SCALE GENOMIC DNA]</scope>
    <source>
        <strain evidence="2">441</strain>
    </source>
</reference>
<gene>
    <name evidence="1" type="ORF">PISMIDRAFT_257161</name>
</gene>
<sequence>MTLLGRCSTCSHLKPQERSQGVLMQLRLTSRVALPKSGTSLLPLLPLLASFVPSYINDFPWTTRHGHLSTVKHCGLRSRRRLATSGGLHDMVVRGTTLLEQR</sequence>
<dbReference type="Proteomes" id="UP000054018">
    <property type="component" value="Unassembled WGS sequence"/>
</dbReference>
<reference evidence="1 2" key="1">
    <citation type="submission" date="2014-04" db="EMBL/GenBank/DDBJ databases">
        <authorList>
            <consortium name="DOE Joint Genome Institute"/>
            <person name="Kuo A."/>
            <person name="Kohler A."/>
            <person name="Costa M.D."/>
            <person name="Nagy L.G."/>
            <person name="Floudas D."/>
            <person name="Copeland A."/>
            <person name="Barry K.W."/>
            <person name="Cichocki N."/>
            <person name="Veneault-Fourrey C."/>
            <person name="LaButti K."/>
            <person name="Lindquist E.A."/>
            <person name="Lipzen A."/>
            <person name="Lundell T."/>
            <person name="Morin E."/>
            <person name="Murat C."/>
            <person name="Sun H."/>
            <person name="Tunlid A."/>
            <person name="Henrissat B."/>
            <person name="Grigoriev I.V."/>
            <person name="Hibbett D.S."/>
            <person name="Martin F."/>
            <person name="Nordberg H.P."/>
            <person name="Cantor M.N."/>
            <person name="Hua S.X."/>
        </authorList>
    </citation>
    <scope>NUCLEOTIDE SEQUENCE [LARGE SCALE GENOMIC DNA]</scope>
    <source>
        <strain evidence="1 2">441</strain>
    </source>
</reference>
<dbReference type="EMBL" id="KN833701">
    <property type="protein sequence ID" value="KIK26447.1"/>
    <property type="molecule type" value="Genomic_DNA"/>
</dbReference>
<evidence type="ECO:0000313" key="1">
    <source>
        <dbReference type="EMBL" id="KIK26447.1"/>
    </source>
</evidence>
<protein>
    <submittedName>
        <fullName evidence="1">Uncharacterized protein</fullName>
    </submittedName>
</protein>
<dbReference type="AlphaFoldDB" id="A0A0C9ZW63"/>
<accession>A0A0C9ZW63</accession>
<proteinExistence type="predicted"/>
<dbReference type="HOGENOM" id="CLU_2278553_0_0_1"/>